<dbReference type="InterPro" id="IPR036508">
    <property type="entry name" value="Chitin-bd_dom_sf"/>
</dbReference>
<evidence type="ECO:0000313" key="4">
    <source>
        <dbReference type="Proteomes" id="UP000183832"/>
    </source>
</evidence>
<dbReference type="SUPFAM" id="SSF57625">
    <property type="entry name" value="Invertebrate chitin-binding proteins"/>
    <property type="match status" value="1"/>
</dbReference>
<feature type="compositionally biased region" description="Basic and acidic residues" evidence="1">
    <location>
        <begin position="239"/>
        <end position="252"/>
    </location>
</feature>
<feature type="non-terminal residue" evidence="3">
    <location>
        <position position="1"/>
    </location>
</feature>
<feature type="compositionally biased region" description="Low complexity" evidence="1">
    <location>
        <begin position="1196"/>
        <end position="1222"/>
    </location>
</feature>
<dbReference type="Proteomes" id="UP000183832">
    <property type="component" value="Unassembled WGS sequence"/>
</dbReference>
<feature type="region of interest" description="Disordered" evidence="1">
    <location>
        <begin position="430"/>
        <end position="460"/>
    </location>
</feature>
<dbReference type="GO" id="GO:0008061">
    <property type="term" value="F:chitin binding"/>
    <property type="evidence" value="ECO:0007669"/>
    <property type="project" value="InterPro"/>
</dbReference>
<dbReference type="PROSITE" id="PS50940">
    <property type="entry name" value="CHIT_BIND_II"/>
    <property type="match status" value="1"/>
</dbReference>
<feature type="compositionally biased region" description="Basic and acidic residues" evidence="1">
    <location>
        <begin position="1144"/>
        <end position="1159"/>
    </location>
</feature>
<dbReference type="InterPro" id="IPR052976">
    <property type="entry name" value="Scoloptoxin-like"/>
</dbReference>
<accession>A0A1J1IFC1</accession>
<sequence length="1297" mass="145164">RQQTSPKVVAQRTGAARFEEYFDDDGNTSHESKLKKRFLQDPDIEPIEADPEVYQGVLGRPGVDFPVMTTIPKTNFDCKTLGNGYFADLETSCQVFHICDEGRKISFLCPNGTIFRQIDLICDWWFKVDCNSAPTHYAESSEQLQRAQRLRQTKLRHVVRSEQGFGASGEIFFRNDARTAESIQKTAAVRLPQGRALRAKNVKINKRMDNNSDDENRSDEHSNASEILYARRNSRKGKKVQDDSEEKGKEIQDTAETSSFVKDKTVYNGYTYPSPSNSNGYVYPNPNHFSYLPPSQRESTEDVRPKPEKFIKQSQPFLQEPQPFTTRPKETPSEMYASTVATLEVSTQGKVGKILETTSTTQRTETKSTASVSTYRGSTTYQSSLNSNENNSATKSFVRVQTSNLIAKDDTNIKTTTPSYDSQKINTYSTARKPNSRTKETPFYTPTIPTIRENSASTSPEPVVAEKLIETTTQPTNSEIVKHALEMMESLKDLDIDSVIEPEGDRYTGQRLGLEVPPSSGPNALHSLALYFANGDVNNTKRMIESQAAKNSKDSISSVFLSDKTVTKYEQLFTNDRKPTEPSITKLNYETTQQTSDDDFHNDLDTQQSKNPILSAAGTPQLREIAQVFTHALSAYLQDPEQFRKILSEIRPTQPPPTSLNEIPRFPGENEFVRQESAYNVPRGTSATAKPEDLEIFDFSDVTVPSKVKDEETTTESIEENTTTESSFITTTYNPQVIETLPPASSSFADKTPASRLITENSEKQANEKLRTPKELNFTPINDPYPTSLADTQAIPLRWGEEITTINPNDFEVPTVYSGLLPPFGINGTEVFKIPSNEIQAPSEETDEHLQHAQSQSFVSSRNNIYADYKQSKTYNDYLNYNEEFLRGTTNFGEKILTTTEIPEQTTIKGHFVTKAIPFTTTEAQETTTLPYPTTTTSSVDSIKTTIQDTGTFNTNSKTTISYTIFLDPLTINDGLMESEESSTVSPSPNTYLPNSKEVTDQPSSTFATTQRRGKSSFATTPLTIRFASDESNSIEPMQKRANEMFGNLNETQVNHLMNVMKKAEENKTVKRLILLLIQTCDGDDHNKTLEESRTALLNALIGMDEASGNENRNQIRIINTRREKSLELTTTTTDIPITTYKSPHHDKYTSSEGASREIDDTEAPTLAYDVTTSNPHARSNYFESESIAENENVLTTETEVPTTEIISSTTSTTEQPITYPTSNSNSRSNESKPKFRLKSKTLTVSSAGGRHQKSLGTNEDYVAESSQTSTIEHKRADARALELLRSLYSLASRWGK</sequence>
<keyword evidence="4" id="KW-1185">Reference proteome</keyword>
<dbReference type="Gene3D" id="2.170.140.10">
    <property type="entry name" value="Chitin binding domain"/>
    <property type="match status" value="1"/>
</dbReference>
<dbReference type="GO" id="GO:0005576">
    <property type="term" value="C:extracellular region"/>
    <property type="evidence" value="ECO:0007669"/>
    <property type="project" value="InterPro"/>
</dbReference>
<evidence type="ECO:0000313" key="3">
    <source>
        <dbReference type="EMBL" id="CRK98965.1"/>
    </source>
</evidence>
<dbReference type="PANTHER" id="PTHR22933:SF42">
    <property type="entry name" value="FI18455P1-RELATED"/>
    <property type="match status" value="1"/>
</dbReference>
<dbReference type="STRING" id="568069.A0A1J1IFC1"/>
<feature type="domain" description="Chitin-binding type-2" evidence="2">
    <location>
        <begin position="75"/>
        <end position="132"/>
    </location>
</feature>
<reference evidence="3 4" key="1">
    <citation type="submission" date="2015-04" db="EMBL/GenBank/DDBJ databases">
        <authorList>
            <person name="Syromyatnikov M.Y."/>
            <person name="Popov V.N."/>
        </authorList>
    </citation>
    <scope>NUCLEOTIDE SEQUENCE [LARGE SCALE GENOMIC DNA]</scope>
</reference>
<dbReference type="OrthoDB" id="8194050at2759"/>
<feature type="region of interest" description="Disordered" evidence="1">
    <location>
        <begin position="200"/>
        <end position="256"/>
    </location>
</feature>
<feature type="compositionally biased region" description="Basic and acidic residues" evidence="1">
    <location>
        <begin position="206"/>
        <end position="223"/>
    </location>
</feature>
<dbReference type="EMBL" id="CVRI01000048">
    <property type="protein sequence ID" value="CRK98965.1"/>
    <property type="molecule type" value="Genomic_DNA"/>
</dbReference>
<organism evidence="3 4">
    <name type="scientific">Clunio marinus</name>
    <dbReference type="NCBI Taxonomy" id="568069"/>
    <lineage>
        <taxon>Eukaryota</taxon>
        <taxon>Metazoa</taxon>
        <taxon>Ecdysozoa</taxon>
        <taxon>Arthropoda</taxon>
        <taxon>Hexapoda</taxon>
        <taxon>Insecta</taxon>
        <taxon>Pterygota</taxon>
        <taxon>Neoptera</taxon>
        <taxon>Endopterygota</taxon>
        <taxon>Diptera</taxon>
        <taxon>Nematocera</taxon>
        <taxon>Chironomoidea</taxon>
        <taxon>Chironomidae</taxon>
        <taxon>Clunio</taxon>
    </lineage>
</organism>
<evidence type="ECO:0000259" key="2">
    <source>
        <dbReference type="PROSITE" id="PS50940"/>
    </source>
</evidence>
<feature type="region of interest" description="Disordered" evidence="1">
    <location>
        <begin position="761"/>
        <end position="789"/>
    </location>
</feature>
<protein>
    <submittedName>
        <fullName evidence="3">CLUMA_CG012040, isoform A</fullName>
    </submittedName>
</protein>
<feature type="region of interest" description="Disordered" evidence="1">
    <location>
        <begin position="1183"/>
        <end position="1237"/>
    </location>
</feature>
<feature type="compositionally biased region" description="Polar residues" evidence="1">
    <location>
        <begin position="1183"/>
        <end position="1195"/>
    </location>
</feature>
<feature type="compositionally biased region" description="Polar residues" evidence="1">
    <location>
        <begin position="1001"/>
        <end position="1022"/>
    </location>
</feature>
<feature type="region of interest" description="Disordered" evidence="1">
    <location>
        <begin position="978"/>
        <end position="1022"/>
    </location>
</feature>
<feature type="region of interest" description="Disordered" evidence="1">
    <location>
        <begin position="707"/>
        <end position="726"/>
    </location>
</feature>
<proteinExistence type="predicted"/>
<dbReference type="InterPro" id="IPR002557">
    <property type="entry name" value="Chitin-bd_dom"/>
</dbReference>
<gene>
    <name evidence="3" type="ORF">CLUMA_CG012040</name>
</gene>
<name>A0A1J1IFC1_9DIPT</name>
<feature type="region of interest" description="Disordered" evidence="1">
    <location>
        <begin position="1137"/>
        <end position="1162"/>
    </location>
</feature>
<evidence type="ECO:0000256" key="1">
    <source>
        <dbReference type="SAM" id="MobiDB-lite"/>
    </source>
</evidence>
<dbReference type="Pfam" id="PF01607">
    <property type="entry name" value="CBM_14"/>
    <property type="match status" value="1"/>
</dbReference>
<feature type="compositionally biased region" description="Basic and acidic residues" evidence="1">
    <location>
        <begin position="761"/>
        <end position="774"/>
    </location>
</feature>
<dbReference type="PANTHER" id="PTHR22933">
    <property type="entry name" value="FI18007P1-RELATED"/>
    <property type="match status" value="1"/>
</dbReference>
<dbReference type="SMART" id="SM00494">
    <property type="entry name" value="ChtBD2"/>
    <property type="match status" value="1"/>
</dbReference>
<feature type="compositionally biased region" description="Polar residues" evidence="1">
    <location>
        <begin position="984"/>
        <end position="994"/>
    </location>
</feature>